<keyword evidence="5" id="KW-0677">Repeat</keyword>
<evidence type="ECO:0000256" key="4">
    <source>
        <dbReference type="ARBA" id="ARBA00022729"/>
    </source>
</evidence>
<evidence type="ECO:0000256" key="10">
    <source>
        <dbReference type="ARBA" id="ARBA00023180"/>
    </source>
</evidence>
<comment type="caution">
    <text evidence="15">The sequence shown here is derived from an EMBL/GenBank/DDBJ whole genome shotgun (WGS) entry which is preliminary data.</text>
</comment>
<feature type="domain" description="C-type lectin" evidence="13">
    <location>
        <begin position="720"/>
        <end position="846"/>
    </location>
</feature>
<keyword evidence="7 12" id="KW-0472">Membrane</keyword>
<keyword evidence="6 12" id="KW-1133">Transmembrane helix</keyword>
<keyword evidence="3 12" id="KW-0812">Transmembrane</keyword>
<dbReference type="InterPro" id="IPR001304">
    <property type="entry name" value="C-type_lectin-like"/>
</dbReference>
<dbReference type="Pfam" id="PF00059">
    <property type="entry name" value="Lectin_C"/>
    <property type="match status" value="8"/>
</dbReference>
<dbReference type="SMART" id="SM00034">
    <property type="entry name" value="CLECT"/>
    <property type="match status" value="8"/>
</dbReference>
<evidence type="ECO:0000256" key="12">
    <source>
        <dbReference type="SAM" id="Phobius"/>
    </source>
</evidence>
<dbReference type="FunFam" id="3.10.100.10:FF:000150">
    <property type="entry name" value="Mannose receptor, C type 2"/>
    <property type="match status" value="1"/>
</dbReference>
<feature type="domain" description="C-type lectin" evidence="13">
    <location>
        <begin position="1048"/>
        <end position="1167"/>
    </location>
</feature>
<dbReference type="PROSITE" id="PS50231">
    <property type="entry name" value="RICIN_B_LECTIN"/>
    <property type="match status" value="1"/>
</dbReference>
<keyword evidence="8 11" id="KW-1015">Disulfide bond</keyword>
<evidence type="ECO:0000259" key="13">
    <source>
        <dbReference type="PROSITE" id="PS50041"/>
    </source>
</evidence>
<dbReference type="InterPro" id="IPR050111">
    <property type="entry name" value="C-type_lectin/snaclec_domain"/>
</dbReference>
<dbReference type="GO" id="GO:0006897">
    <property type="term" value="P:endocytosis"/>
    <property type="evidence" value="ECO:0007669"/>
    <property type="project" value="UniProtKB-KW"/>
</dbReference>
<comment type="subcellular location">
    <subcellularLocation>
        <location evidence="1">Membrane</location>
        <topology evidence="1">Single-pass membrane protein</topology>
    </subcellularLocation>
</comment>
<dbReference type="CDD" id="cd00037">
    <property type="entry name" value="CLECT"/>
    <property type="match status" value="7"/>
</dbReference>
<keyword evidence="10" id="KW-0325">Glycoprotein</keyword>
<feature type="domain" description="C-type lectin" evidence="13">
    <location>
        <begin position="1339"/>
        <end position="1451"/>
    </location>
</feature>
<gene>
    <name evidence="15" type="ORF">MMEN_LOCUS9086</name>
</gene>
<sequence>APAKKKKNQSVGCSSGLTFPSALCSFVRPCACLRACVCVASMESNERRRNKESGATWTSRQLLLYRCTLYLFIFSLELKRSVAEPLESDDFAFFLEGGGQCLGVRDGSVVLGAACGEPQQRWKWVTRGRLFNLGSSLCLGVTTGNITEKTSSLGAYTCDREPPRVRWTWNCGQVLDILNGDLKSNLPWNLPINSSVTLKWRLHGDVQDLCSRTYREIYTIQGNSHGRPCYLPFLYDGQWFHDCTSIGREDGHLWCATTHDYGKDERWGFCPVKSKGCETFWDTDPVTDSCYQFNYQSTLSWSEARISCQQQGADLLSITKLHEQTYINGLLSGYSAALWIGLNDLDISGGWQWSDSSPLKYLNWEPDHPNHAEEENCVVIRTESSGRWQNRDCSIALPYVCKKRPNATLDPFTTDSWADDQKYECDVGWQAFQAGCYKLTSEKTEWNSAQRICQRIDANLVSIHTLPELEFILHNLKKDIDQLWIGLHDTDMQMDFQWTDHTPVIFTYWHPFEPNNFRNTQEDCVSMWGADGRWDDSPCNLTLPSICKKPGTKRDGKPEHQECKQGWKWHSPACYWVGEDLLTFEEAKKSCEEHGAALVTITNRFEQAFANSLVFGRSGDSFWIGLHDQGSHGSFHWLSGDEVSYTNWNRDQPANVRGGCVAMATGFATGLWEVRECASVKAKFICRQNQDTSLSPELPLPLPTPSLSGSCPSGWKSNSNLRYCYKVFHSSQLEQKQSWVLAHLFCRKHGANLLSISSAEEEQFVLQVLHEKFGESEEHEQHWFWIGLNRRNPMDNGSWKWSDGLAVTYQNFGRYYYNIRQCAAADLGTMTWLAMHCEAELDWICKIPRGSVESVPEVTEGSSSPEWIIFQEAEYRFFDHRTTWDQAQRICSWFDSSLASVHSAEEQAFLANTLRKMVKVEGDSWWLGLHSYENDGRLRWSDHSVLNYVSWALGRPHPVSRDRKCVHMSASKGERSRKRFSPETKTKSKYASCSYHRVLLIGTADWADQKCHSDLPYICKRVNVTGTIPPTPPSPHPPSGCPDGWSAYQHKCLRVFDQSPRVTWSAAKLKCETQGGSLAVVSNHLEQAFVTTLLRNASADLWVGLTSDSKGHFQWAKAGLLSYTNWAPGEPIDNSGPHHNKTPGNCVVMIHGNPEKKTGMWASRACEMESNGFICQKQQDKGLPPAAALIPASLSKPVELGGVTYRVVKKRLDWTGALHLCESLNGTLATVRSPYEQAYLTLLINSLHQPAWIALYNYGGRSFTWLGDEEVTYSNWKDGEPNQMAGCGHMTTTGQWTMTPCDVKLDAAICQISDEPVSHQWIYPGQCPHSLGEWAWVPFRNHCYAFNLQTLRLQQDAHTSCKKMGAELLSILDETENGFIWEHIQGYAEQAHGAWLGISVKGRGLVWSEDSEMSFTNWERHDVAFSVLSINSCFWIQSNSGLWKPGSCRNRTHGVICKQPRSEKRTGALARRRFEPKSAETSPVTMDADSLPNLIVIMVTGLVLVALIVTVIFLYRRRAVGSRGSYEGARYSRTNSSLAEQAEKNILVSDMELNEQSE</sequence>
<reference evidence="15" key="1">
    <citation type="submission" date="2021-05" db="EMBL/GenBank/DDBJ databases">
        <authorList>
            <person name="Tigano A."/>
        </authorList>
    </citation>
    <scope>NUCLEOTIDE SEQUENCE</scope>
</reference>
<proteinExistence type="predicted"/>
<dbReference type="FunFam" id="2.10.10.10:FF:000001">
    <property type="entry name" value="Fibronectin 1a isoform 1"/>
    <property type="match status" value="1"/>
</dbReference>
<dbReference type="InterPro" id="IPR000772">
    <property type="entry name" value="Ricin_B_lectin"/>
</dbReference>
<dbReference type="SMART" id="SM00059">
    <property type="entry name" value="FN2"/>
    <property type="match status" value="1"/>
</dbReference>
<dbReference type="FunFam" id="3.10.100.10:FF:000020">
    <property type="entry name" value="Mannose receptor C type 2"/>
    <property type="match status" value="1"/>
</dbReference>
<dbReference type="PROSITE" id="PS50041">
    <property type="entry name" value="C_TYPE_LECTIN_2"/>
    <property type="match status" value="8"/>
</dbReference>
<feature type="domain" description="C-type lectin" evidence="13">
    <location>
        <begin position="870"/>
        <end position="1020"/>
    </location>
</feature>
<evidence type="ECO:0000256" key="6">
    <source>
        <dbReference type="ARBA" id="ARBA00022989"/>
    </source>
</evidence>
<feature type="domain" description="C-type lectin" evidence="13">
    <location>
        <begin position="570"/>
        <end position="677"/>
    </location>
</feature>
<evidence type="ECO:0000256" key="11">
    <source>
        <dbReference type="PROSITE-ProRule" id="PRU00479"/>
    </source>
</evidence>
<dbReference type="Pfam" id="PF24562">
    <property type="entry name" value="CysR_MRC2_N"/>
    <property type="match status" value="1"/>
</dbReference>
<dbReference type="InterPro" id="IPR035992">
    <property type="entry name" value="Ricin_B-like_lectins"/>
</dbReference>
<accession>A0A8S4ASS8</accession>
<keyword evidence="16" id="KW-1185">Reference proteome</keyword>
<dbReference type="PANTHER" id="PTHR22803">
    <property type="entry name" value="MANNOSE, PHOSPHOLIPASE, LECTIN RECEPTOR RELATED"/>
    <property type="match status" value="1"/>
</dbReference>
<dbReference type="Gene3D" id="2.10.10.10">
    <property type="entry name" value="Fibronectin, type II, collagen-binding"/>
    <property type="match status" value="1"/>
</dbReference>
<dbReference type="Pfam" id="PF00040">
    <property type="entry name" value="fn2"/>
    <property type="match status" value="1"/>
</dbReference>
<dbReference type="SUPFAM" id="SSF50370">
    <property type="entry name" value="Ricin B-like lectins"/>
    <property type="match status" value="1"/>
</dbReference>
<dbReference type="GO" id="GO:0016020">
    <property type="term" value="C:membrane"/>
    <property type="evidence" value="ECO:0007669"/>
    <property type="project" value="UniProtKB-SubCell"/>
</dbReference>
<dbReference type="SUPFAM" id="SSF57440">
    <property type="entry name" value="Kringle-like"/>
    <property type="match status" value="1"/>
</dbReference>
<dbReference type="Gene3D" id="2.80.10.50">
    <property type="match status" value="1"/>
</dbReference>
<evidence type="ECO:0000256" key="7">
    <source>
        <dbReference type="ARBA" id="ARBA00023136"/>
    </source>
</evidence>
<feature type="non-terminal residue" evidence="15">
    <location>
        <position position="1"/>
    </location>
</feature>
<dbReference type="FunFam" id="3.10.100.10:FF:000137">
    <property type="entry name" value="Mannose receptor, C type 2"/>
    <property type="match status" value="1"/>
</dbReference>
<dbReference type="InterPro" id="IPR013806">
    <property type="entry name" value="Kringle-like"/>
</dbReference>
<dbReference type="PROSITE" id="PS00023">
    <property type="entry name" value="FN2_1"/>
    <property type="match status" value="1"/>
</dbReference>
<dbReference type="InterPro" id="IPR016186">
    <property type="entry name" value="C-type_lectin-like/link_sf"/>
</dbReference>
<dbReference type="EMBL" id="CAJRST010008890">
    <property type="protein sequence ID" value="CAG5898058.1"/>
    <property type="molecule type" value="Genomic_DNA"/>
</dbReference>
<evidence type="ECO:0000313" key="15">
    <source>
        <dbReference type="EMBL" id="CAG5898058.1"/>
    </source>
</evidence>
<dbReference type="FunFam" id="3.10.100.10:FF:000018">
    <property type="entry name" value="Mannose receptor, C type 2"/>
    <property type="match status" value="1"/>
</dbReference>
<dbReference type="Gene3D" id="3.10.100.10">
    <property type="entry name" value="Mannose-Binding Protein A, subunit A"/>
    <property type="match status" value="8"/>
</dbReference>
<name>A0A8S4ASS8_9TELE</name>
<feature type="domain" description="C-type lectin" evidence="13">
    <location>
        <begin position="432"/>
        <end position="548"/>
    </location>
</feature>
<keyword evidence="9" id="KW-0675">Receptor</keyword>
<dbReference type="PROSITE" id="PS00615">
    <property type="entry name" value="C_TYPE_LECTIN_1"/>
    <property type="match status" value="2"/>
</dbReference>
<dbReference type="InterPro" id="IPR036943">
    <property type="entry name" value="FN_type2_sf"/>
</dbReference>
<evidence type="ECO:0000256" key="3">
    <source>
        <dbReference type="ARBA" id="ARBA00022692"/>
    </source>
</evidence>
<feature type="transmembrane region" description="Helical" evidence="12">
    <location>
        <begin position="1494"/>
        <end position="1515"/>
    </location>
</feature>
<feature type="domain" description="C-type lectin" evidence="13">
    <location>
        <begin position="1200"/>
        <end position="1302"/>
    </location>
</feature>
<organism evidence="15 16">
    <name type="scientific">Menidia menidia</name>
    <name type="common">Atlantic silverside</name>
    <dbReference type="NCBI Taxonomy" id="238744"/>
    <lineage>
        <taxon>Eukaryota</taxon>
        <taxon>Metazoa</taxon>
        <taxon>Chordata</taxon>
        <taxon>Craniata</taxon>
        <taxon>Vertebrata</taxon>
        <taxon>Euteleostomi</taxon>
        <taxon>Actinopterygii</taxon>
        <taxon>Neopterygii</taxon>
        <taxon>Teleostei</taxon>
        <taxon>Neoteleostei</taxon>
        <taxon>Acanthomorphata</taxon>
        <taxon>Ovalentaria</taxon>
        <taxon>Atherinomorphae</taxon>
        <taxon>Atheriniformes</taxon>
        <taxon>Atherinopsidae</taxon>
        <taxon>Menidiinae</taxon>
        <taxon>Menidia</taxon>
    </lineage>
</organism>
<dbReference type="PROSITE" id="PS51092">
    <property type="entry name" value="FN2_2"/>
    <property type="match status" value="1"/>
</dbReference>
<evidence type="ECO:0000313" key="16">
    <source>
        <dbReference type="Proteomes" id="UP000677803"/>
    </source>
</evidence>
<feature type="domain" description="C-type lectin" evidence="13">
    <location>
        <begin position="286"/>
        <end position="402"/>
    </location>
</feature>
<dbReference type="InterPro" id="IPR018378">
    <property type="entry name" value="C-type_lectin_CS"/>
</dbReference>
<dbReference type="OrthoDB" id="5858677at2759"/>
<evidence type="ECO:0000256" key="1">
    <source>
        <dbReference type="ARBA" id="ARBA00004167"/>
    </source>
</evidence>
<keyword evidence="4" id="KW-0732">Signal</keyword>
<dbReference type="InterPro" id="IPR016187">
    <property type="entry name" value="CTDL_fold"/>
</dbReference>
<evidence type="ECO:0000256" key="2">
    <source>
        <dbReference type="ARBA" id="ARBA00022583"/>
    </source>
</evidence>
<evidence type="ECO:0000256" key="9">
    <source>
        <dbReference type="ARBA" id="ARBA00023170"/>
    </source>
</evidence>
<feature type="disulfide bond" evidence="11">
    <location>
        <begin position="243"/>
        <end position="270"/>
    </location>
</feature>
<evidence type="ECO:0000256" key="5">
    <source>
        <dbReference type="ARBA" id="ARBA00022737"/>
    </source>
</evidence>
<evidence type="ECO:0000259" key="14">
    <source>
        <dbReference type="PROSITE" id="PS51092"/>
    </source>
</evidence>
<dbReference type="CDD" id="cd00062">
    <property type="entry name" value="FN2"/>
    <property type="match status" value="1"/>
</dbReference>
<keyword evidence="2" id="KW-0254">Endocytosis</keyword>
<dbReference type="PRINTS" id="PR00013">
    <property type="entry name" value="FNTYPEII"/>
</dbReference>
<feature type="domain" description="Fibronectin type-II" evidence="14">
    <location>
        <begin position="224"/>
        <end position="272"/>
    </location>
</feature>
<protein>
    <submittedName>
        <fullName evidence="15">(Atlantic silverside) hypothetical protein</fullName>
    </submittedName>
</protein>
<dbReference type="SUPFAM" id="SSF56436">
    <property type="entry name" value="C-type lectin-like"/>
    <property type="match status" value="8"/>
</dbReference>
<evidence type="ECO:0000256" key="8">
    <source>
        <dbReference type="ARBA" id="ARBA00023157"/>
    </source>
</evidence>
<dbReference type="Proteomes" id="UP000677803">
    <property type="component" value="Unassembled WGS sequence"/>
</dbReference>
<feature type="disulfide bond" evidence="11">
    <location>
        <begin position="229"/>
        <end position="255"/>
    </location>
</feature>
<dbReference type="InterPro" id="IPR000562">
    <property type="entry name" value="FN_type2_dom"/>
</dbReference>